<feature type="region of interest" description="Disordered" evidence="1">
    <location>
        <begin position="1"/>
        <end position="50"/>
    </location>
</feature>
<evidence type="ECO:0000256" key="1">
    <source>
        <dbReference type="SAM" id="MobiDB-lite"/>
    </source>
</evidence>
<gene>
    <name evidence="2" type="ORF">COW36_15145</name>
</gene>
<dbReference type="EMBL" id="PFFQ01000041">
    <property type="protein sequence ID" value="PIW16046.1"/>
    <property type="molecule type" value="Genomic_DNA"/>
</dbReference>
<dbReference type="AlphaFoldDB" id="A0A2M7G2L7"/>
<dbReference type="Proteomes" id="UP000231019">
    <property type="component" value="Unassembled WGS sequence"/>
</dbReference>
<reference evidence="2 3" key="1">
    <citation type="submission" date="2017-09" db="EMBL/GenBank/DDBJ databases">
        <title>Depth-based differentiation of microbial function through sediment-hosted aquifers and enrichment of novel symbionts in the deep terrestrial subsurface.</title>
        <authorList>
            <person name="Probst A.J."/>
            <person name="Ladd B."/>
            <person name="Jarett J.K."/>
            <person name="Geller-Mcgrath D.E."/>
            <person name="Sieber C.M."/>
            <person name="Emerson J.B."/>
            <person name="Anantharaman K."/>
            <person name="Thomas B.C."/>
            <person name="Malmstrom R."/>
            <person name="Stieglmeier M."/>
            <person name="Klingl A."/>
            <person name="Woyke T."/>
            <person name="Ryan C.M."/>
            <person name="Banfield J.F."/>
        </authorList>
    </citation>
    <scope>NUCLEOTIDE SEQUENCE [LARGE SCALE GENOMIC DNA]</scope>
    <source>
        <strain evidence="2">CG17_big_fil_post_rev_8_21_14_2_50_48_46</strain>
    </source>
</reference>
<name>A0A2M7G2L7_9BACT</name>
<comment type="caution">
    <text evidence="2">The sequence shown here is derived from an EMBL/GenBank/DDBJ whole genome shotgun (WGS) entry which is preliminary data.</text>
</comment>
<feature type="region of interest" description="Disordered" evidence="1">
    <location>
        <begin position="62"/>
        <end position="111"/>
    </location>
</feature>
<accession>A0A2M7G2L7</accession>
<feature type="compositionally biased region" description="Basic and acidic residues" evidence="1">
    <location>
        <begin position="17"/>
        <end position="29"/>
    </location>
</feature>
<evidence type="ECO:0000313" key="2">
    <source>
        <dbReference type="EMBL" id="PIW16046.1"/>
    </source>
</evidence>
<feature type="compositionally biased region" description="Polar residues" evidence="1">
    <location>
        <begin position="34"/>
        <end position="44"/>
    </location>
</feature>
<proteinExistence type="predicted"/>
<organism evidence="2 3">
    <name type="scientific">bacterium (Candidatus Blackallbacteria) CG17_big_fil_post_rev_8_21_14_2_50_48_46</name>
    <dbReference type="NCBI Taxonomy" id="2014261"/>
    <lineage>
        <taxon>Bacteria</taxon>
        <taxon>Candidatus Blackallbacteria</taxon>
    </lineage>
</organism>
<protein>
    <submittedName>
        <fullName evidence="2">Uncharacterized protein</fullName>
    </submittedName>
</protein>
<sequence>MDFKTRQNLPRPPVSEAVHKLKKEPEKQPADASSEAQKSAQETQALAAKELPEAFLNHQLKLETPALDSSSQPHLEFIDPPAQAKSTDSRPERPSPFLSGAKTLGISSPDTELLVDPSKAKVDTGERNLDQLTENLQNPDQVAAFLDAVNYDQERGKPMGGDGPLGAQKPEDTLSKFSGVCRDIHQLGAYILSQNGYQASQVGYVAGRTSHSILAYAKGKSGYGIVEYGRNYSPEEISKLLGRPALSPREAVLALRPEAKVIFGWTPPEKGKEGSVKDIYYTMGHQLYQESLKLKHQDHLSVDYLRGIELEKTLGKHWSLKLGQRGNTPGDPTGKNASYLTAGYQWGDFDNWGRISVGAQYRPHEGAHVVGPNTWDKNPTTLLGANIEGKLTPFKANLSPQHRTSTTVYGSASGAFAAFNQKKESDAGVRVNAGYGFDMDILSGLPQANLRLSQNFDGNISKNLSYHSEVFMDNDLYLATAAYGMGGKGLYANIGVNGSLNYTQGPWNAYLGAQYLFQQVNNLEASGVSAGMGYKSGRLSFGTGLDALGSEEGLRIRTHQQVGVDLTERANFFLQSSQEKIQNENIGDYSNPGSFNIGAGFQVKL</sequence>
<evidence type="ECO:0000313" key="3">
    <source>
        <dbReference type="Proteomes" id="UP000231019"/>
    </source>
</evidence>